<dbReference type="InterPro" id="IPR050194">
    <property type="entry name" value="Glycosyltransferase_grp1"/>
</dbReference>
<dbReference type="Proteomes" id="UP000438983">
    <property type="component" value="Chromosome"/>
</dbReference>
<dbReference type="OrthoDB" id="9802524at2"/>
<accession>A0A6I6LQ92</accession>
<sequence length="405" mass="46113">MEPREDRHSNKRTHVLVLPSWYPSCIGDINGSFFREQALSLSKRGYQVGVIYPQVQPLWKWKEAITVKYGFECSDDGGVKTYRWRFLNYTPRVHSINKRKYVNAGLKLFDKYVQENGCPDILHVHSLINAGFLAYAIHKKYNVPYVVTEHSTAFARNLVGARTKKDLGKIVEVSKKNIAVSNEFKSLLERELAHSEWVSVPNIVADDFLASPMNEETSSDFKFINVCFLTEKKKVDILIRAFSKSFKKNKNIKLEIGGDGPCLPELKKLAEQEGIADQVSFLGMLQRHEVLYRVSKANAFVLSSEYETFGVVLAEALALGKPVIATRCGGPESIVTAEVGFLVEKNSVNKLSQAMISLFERKDQFVARRIRKYCEINYSEESVIQRLGRIYQEALLLPEDQDDKK</sequence>
<dbReference type="InterPro" id="IPR028098">
    <property type="entry name" value="Glyco_trans_4-like_N"/>
</dbReference>
<feature type="domain" description="Glycosyltransferase subfamily 4-like N-terminal" evidence="2">
    <location>
        <begin position="35"/>
        <end position="204"/>
    </location>
</feature>
<dbReference type="AlphaFoldDB" id="A0A6I6LQ92"/>
<dbReference type="Gene3D" id="3.40.50.2000">
    <property type="entry name" value="Glycogen Phosphorylase B"/>
    <property type="match status" value="2"/>
</dbReference>
<organism evidence="3 4">
    <name type="scientific">Stutzerimonas stutzeri</name>
    <name type="common">Pseudomonas stutzeri</name>
    <dbReference type="NCBI Taxonomy" id="316"/>
    <lineage>
        <taxon>Bacteria</taxon>
        <taxon>Pseudomonadati</taxon>
        <taxon>Pseudomonadota</taxon>
        <taxon>Gammaproteobacteria</taxon>
        <taxon>Pseudomonadales</taxon>
        <taxon>Pseudomonadaceae</taxon>
        <taxon>Stutzerimonas</taxon>
    </lineage>
</organism>
<dbReference type="GO" id="GO:0016757">
    <property type="term" value="F:glycosyltransferase activity"/>
    <property type="evidence" value="ECO:0007669"/>
    <property type="project" value="InterPro"/>
</dbReference>
<dbReference type="Pfam" id="PF13439">
    <property type="entry name" value="Glyco_transf_4"/>
    <property type="match status" value="1"/>
</dbReference>
<evidence type="ECO:0000259" key="1">
    <source>
        <dbReference type="Pfam" id="PF00534"/>
    </source>
</evidence>
<reference evidence="3 4" key="1">
    <citation type="submission" date="2019-12" db="EMBL/GenBank/DDBJ databases">
        <title>Complete genome sequence of Pseudomonas stutzeri.</title>
        <authorList>
            <person name="Lim S.R."/>
            <person name="Kim J.H."/>
        </authorList>
    </citation>
    <scope>NUCLEOTIDE SEQUENCE [LARGE SCALE GENOMIC DNA]</scope>
    <source>
        <strain evidence="3 4">PM101005</strain>
    </source>
</reference>
<protein>
    <submittedName>
        <fullName evidence="3">Glycosyltransferase</fullName>
    </submittedName>
</protein>
<dbReference type="InterPro" id="IPR001296">
    <property type="entry name" value="Glyco_trans_1"/>
</dbReference>
<gene>
    <name evidence="3" type="ORF">GQA94_10960</name>
</gene>
<dbReference type="SUPFAM" id="SSF53756">
    <property type="entry name" value="UDP-Glycosyltransferase/glycogen phosphorylase"/>
    <property type="match status" value="1"/>
</dbReference>
<feature type="domain" description="Glycosyl transferase family 1" evidence="1">
    <location>
        <begin position="219"/>
        <end position="362"/>
    </location>
</feature>
<evidence type="ECO:0000313" key="4">
    <source>
        <dbReference type="Proteomes" id="UP000438983"/>
    </source>
</evidence>
<name>A0A6I6LQ92_STUST</name>
<proteinExistence type="predicted"/>
<dbReference type="RefSeq" id="WP_158188051.1">
    <property type="nucleotide sequence ID" value="NZ_CP046902.1"/>
</dbReference>
<dbReference type="PANTHER" id="PTHR45947:SF3">
    <property type="entry name" value="SULFOQUINOVOSYL TRANSFERASE SQD2"/>
    <property type="match status" value="1"/>
</dbReference>
<dbReference type="EMBL" id="CP046902">
    <property type="protein sequence ID" value="QGZ30556.1"/>
    <property type="molecule type" value="Genomic_DNA"/>
</dbReference>
<dbReference type="PANTHER" id="PTHR45947">
    <property type="entry name" value="SULFOQUINOVOSYL TRANSFERASE SQD2"/>
    <property type="match status" value="1"/>
</dbReference>
<evidence type="ECO:0000313" key="3">
    <source>
        <dbReference type="EMBL" id="QGZ30556.1"/>
    </source>
</evidence>
<evidence type="ECO:0000259" key="2">
    <source>
        <dbReference type="Pfam" id="PF13439"/>
    </source>
</evidence>
<dbReference type="Pfam" id="PF00534">
    <property type="entry name" value="Glycos_transf_1"/>
    <property type="match status" value="1"/>
</dbReference>
<keyword evidence="3" id="KW-0808">Transferase</keyword>